<comment type="caution">
    <text evidence="1">The sequence shown here is derived from an EMBL/GenBank/DDBJ whole genome shotgun (WGS) entry which is preliminary data.</text>
</comment>
<organism evidence="1 2">
    <name type="scientific">Frankliniella fusca</name>
    <dbReference type="NCBI Taxonomy" id="407009"/>
    <lineage>
        <taxon>Eukaryota</taxon>
        <taxon>Metazoa</taxon>
        <taxon>Ecdysozoa</taxon>
        <taxon>Arthropoda</taxon>
        <taxon>Hexapoda</taxon>
        <taxon>Insecta</taxon>
        <taxon>Pterygota</taxon>
        <taxon>Neoptera</taxon>
        <taxon>Paraneoptera</taxon>
        <taxon>Thysanoptera</taxon>
        <taxon>Terebrantia</taxon>
        <taxon>Thripoidea</taxon>
        <taxon>Thripidae</taxon>
        <taxon>Frankliniella</taxon>
    </lineage>
</organism>
<dbReference type="AlphaFoldDB" id="A0AAE1I1L5"/>
<proteinExistence type="predicted"/>
<accession>A0AAE1I1L5</accession>
<sequence length="122" mass="13454">VACSDVDKAAAASPPYVGPSCRIFPWRREERRLGAGEKRLSGRPTCGCPQFDPPAMIYSAPPCCRPASPPTRLCNKHGNEQTNLQNNIGHRTNSYGRCLRSVWRSGPGLNSYLSRGRVRGRQ</sequence>
<dbReference type="Proteomes" id="UP001219518">
    <property type="component" value="Unassembled WGS sequence"/>
</dbReference>
<keyword evidence="2" id="KW-1185">Reference proteome</keyword>
<evidence type="ECO:0000313" key="1">
    <source>
        <dbReference type="EMBL" id="KAK3930645.1"/>
    </source>
</evidence>
<dbReference type="EMBL" id="JAHWGI010001412">
    <property type="protein sequence ID" value="KAK3930645.1"/>
    <property type="molecule type" value="Genomic_DNA"/>
</dbReference>
<feature type="non-terminal residue" evidence="1">
    <location>
        <position position="122"/>
    </location>
</feature>
<protein>
    <submittedName>
        <fullName evidence="1">Acetolactate synthase small subunit, mitochondrial</fullName>
    </submittedName>
</protein>
<evidence type="ECO:0000313" key="2">
    <source>
        <dbReference type="Proteomes" id="UP001219518"/>
    </source>
</evidence>
<name>A0AAE1I1L5_9NEOP</name>
<reference evidence="1" key="2">
    <citation type="journal article" date="2023" name="BMC Genomics">
        <title>Pest status, molecular evolution, and epigenetic factors derived from the genome assembly of Frankliniella fusca, a thysanopteran phytovirus vector.</title>
        <authorList>
            <person name="Catto M.A."/>
            <person name="Labadie P.E."/>
            <person name="Jacobson A.L."/>
            <person name="Kennedy G.G."/>
            <person name="Srinivasan R."/>
            <person name="Hunt B.G."/>
        </authorList>
    </citation>
    <scope>NUCLEOTIDE SEQUENCE</scope>
    <source>
        <strain evidence="1">PL_HMW_Pooled</strain>
    </source>
</reference>
<gene>
    <name evidence="1" type="ORF">KUF71_024001</name>
</gene>
<reference evidence="1" key="1">
    <citation type="submission" date="2021-07" db="EMBL/GenBank/DDBJ databases">
        <authorList>
            <person name="Catto M.A."/>
            <person name="Jacobson A."/>
            <person name="Kennedy G."/>
            <person name="Labadie P."/>
            <person name="Hunt B.G."/>
            <person name="Srinivasan R."/>
        </authorList>
    </citation>
    <scope>NUCLEOTIDE SEQUENCE</scope>
    <source>
        <strain evidence="1">PL_HMW_Pooled</strain>
        <tissue evidence="1">Head</tissue>
    </source>
</reference>